<protein>
    <submittedName>
        <fullName evidence="3">FeoA domain protein</fullName>
    </submittedName>
</protein>
<dbReference type="InterPro" id="IPR008988">
    <property type="entry name" value="Transcriptional_repressor_C"/>
</dbReference>
<evidence type="ECO:0000256" key="1">
    <source>
        <dbReference type="ARBA" id="ARBA00023004"/>
    </source>
</evidence>
<feature type="domain" description="Ferrous iron transporter FeoA-like" evidence="2">
    <location>
        <begin position="5"/>
        <end position="74"/>
    </location>
</feature>
<dbReference type="RefSeq" id="WP_218932497.1">
    <property type="nucleotide sequence ID" value="NZ_CP036263.1"/>
</dbReference>
<evidence type="ECO:0000259" key="2">
    <source>
        <dbReference type="SMART" id="SM00899"/>
    </source>
</evidence>
<dbReference type="SMART" id="SM00899">
    <property type="entry name" value="FeoA"/>
    <property type="match status" value="1"/>
</dbReference>
<name>A0A517MVY5_9BACT</name>
<reference evidence="3 4" key="1">
    <citation type="submission" date="2019-02" db="EMBL/GenBank/DDBJ databases">
        <title>Deep-cultivation of Planctomycetes and their phenomic and genomic characterization uncovers novel biology.</title>
        <authorList>
            <person name="Wiegand S."/>
            <person name="Jogler M."/>
            <person name="Boedeker C."/>
            <person name="Pinto D."/>
            <person name="Vollmers J."/>
            <person name="Rivas-Marin E."/>
            <person name="Kohn T."/>
            <person name="Peeters S.H."/>
            <person name="Heuer A."/>
            <person name="Rast P."/>
            <person name="Oberbeckmann S."/>
            <person name="Bunk B."/>
            <person name="Jeske O."/>
            <person name="Meyerdierks A."/>
            <person name="Storesund J.E."/>
            <person name="Kallscheuer N."/>
            <person name="Luecker S."/>
            <person name="Lage O.M."/>
            <person name="Pohl T."/>
            <person name="Merkel B.J."/>
            <person name="Hornburger P."/>
            <person name="Mueller R.-W."/>
            <person name="Bruemmer F."/>
            <person name="Labrenz M."/>
            <person name="Spormann A.M."/>
            <person name="Op den Camp H."/>
            <person name="Overmann J."/>
            <person name="Amann R."/>
            <person name="Jetten M.S.M."/>
            <person name="Mascher T."/>
            <person name="Medema M.H."/>
            <person name="Devos D.P."/>
            <person name="Kaster A.-K."/>
            <person name="Ovreas L."/>
            <person name="Rohde M."/>
            <person name="Galperin M.Y."/>
            <person name="Jogler C."/>
        </authorList>
    </citation>
    <scope>NUCLEOTIDE SEQUENCE [LARGE SCALE GENOMIC DNA]</scope>
    <source>
        <strain evidence="3 4">HG15A2</strain>
    </source>
</reference>
<dbReference type="InterPro" id="IPR038157">
    <property type="entry name" value="FeoA_core_dom"/>
</dbReference>
<dbReference type="EMBL" id="CP036263">
    <property type="protein sequence ID" value="QDS99042.1"/>
    <property type="molecule type" value="Genomic_DNA"/>
</dbReference>
<dbReference type="KEGG" id="amob:HG15A2_23310"/>
<dbReference type="Pfam" id="PF04023">
    <property type="entry name" value="FeoA"/>
    <property type="match status" value="1"/>
</dbReference>
<evidence type="ECO:0000313" key="4">
    <source>
        <dbReference type="Proteomes" id="UP000319852"/>
    </source>
</evidence>
<dbReference type="AlphaFoldDB" id="A0A517MVY5"/>
<proteinExistence type="predicted"/>
<sequence>MVDPAPLSEAPPDCLLRVVRVEVDPADMGRVKALGICVGRQVTVVQRGDPLVIRIVGTRLGISSHLASAVFVKSA</sequence>
<keyword evidence="1" id="KW-0408">Iron</keyword>
<dbReference type="InterPro" id="IPR007167">
    <property type="entry name" value="Fe-transptr_FeoA-like"/>
</dbReference>
<dbReference type="Proteomes" id="UP000319852">
    <property type="component" value="Chromosome"/>
</dbReference>
<gene>
    <name evidence="3" type="ORF">HG15A2_23310</name>
</gene>
<dbReference type="GO" id="GO:0046914">
    <property type="term" value="F:transition metal ion binding"/>
    <property type="evidence" value="ECO:0007669"/>
    <property type="project" value="InterPro"/>
</dbReference>
<keyword evidence="4" id="KW-1185">Reference proteome</keyword>
<evidence type="ECO:0000313" key="3">
    <source>
        <dbReference type="EMBL" id="QDS99042.1"/>
    </source>
</evidence>
<organism evidence="3 4">
    <name type="scientific">Adhaeretor mobilis</name>
    <dbReference type="NCBI Taxonomy" id="1930276"/>
    <lineage>
        <taxon>Bacteria</taxon>
        <taxon>Pseudomonadati</taxon>
        <taxon>Planctomycetota</taxon>
        <taxon>Planctomycetia</taxon>
        <taxon>Pirellulales</taxon>
        <taxon>Lacipirellulaceae</taxon>
        <taxon>Adhaeretor</taxon>
    </lineage>
</organism>
<accession>A0A517MVY5</accession>
<dbReference type="Gene3D" id="2.30.30.90">
    <property type="match status" value="1"/>
</dbReference>
<dbReference type="SUPFAM" id="SSF50037">
    <property type="entry name" value="C-terminal domain of transcriptional repressors"/>
    <property type="match status" value="1"/>
</dbReference>